<name>A0A0S4LGD2_9BACT</name>
<dbReference type="STRING" id="1742973.COMA2_220011"/>
<dbReference type="AlphaFoldDB" id="A0A0S4LGD2"/>
<reference evidence="3" key="1">
    <citation type="submission" date="2015-10" db="EMBL/GenBank/DDBJ databases">
        <authorList>
            <person name="Luecker S."/>
            <person name="Luecker S."/>
        </authorList>
    </citation>
    <scope>NUCLEOTIDE SEQUENCE [LARGE SCALE GENOMIC DNA]</scope>
</reference>
<dbReference type="Proteomes" id="UP000198736">
    <property type="component" value="Unassembled WGS sequence"/>
</dbReference>
<feature type="signal peptide" evidence="1">
    <location>
        <begin position="1"/>
        <end position="22"/>
    </location>
</feature>
<dbReference type="EMBL" id="CZPZ01000015">
    <property type="protein sequence ID" value="CUS36303.1"/>
    <property type="molecule type" value="Genomic_DNA"/>
</dbReference>
<sequence>MKRVVKKTLPSLVAVVVCLSFMGCNVVRVTLNTTLTPENVAFIVPGKTTLTEVITKLGTPDTLTDADSGVVATYRFLDLKYSRVNFGWLAKPWTPVDPDLIFSRTGLGVDEFQVFCNPDWIVVQQGFQRSLIRPPFHPYPF</sequence>
<dbReference type="OrthoDB" id="9785716at2"/>
<dbReference type="RefSeq" id="WP_090897841.1">
    <property type="nucleotide sequence ID" value="NZ_CZPZ01000015.1"/>
</dbReference>
<evidence type="ECO:0000256" key="1">
    <source>
        <dbReference type="SAM" id="SignalP"/>
    </source>
</evidence>
<accession>A0A0S4LGD2</accession>
<protein>
    <recommendedName>
        <fullName evidence="4">Lipoprotein SmpA/OmlA domain-containing protein</fullName>
    </recommendedName>
</protein>
<organism evidence="2 3">
    <name type="scientific">Candidatus Nitrospira nitrificans</name>
    <dbReference type="NCBI Taxonomy" id="1742973"/>
    <lineage>
        <taxon>Bacteria</taxon>
        <taxon>Pseudomonadati</taxon>
        <taxon>Nitrospirota</taxon>
        <taxon>Nitrospiria</taxon>
        <taxon>Nitrospirales</taxon>
        <taxon>Nitrospiraceae</taxon>
        <taxon>Nitrospira</taxon>
    </lineage>
</organism>
<evidence type="ECO:0000313" key="3">
    <source>
        <dbReference type="Proteomes" id="UP000198736"/>
    </source>
</evidence>
<gene>
    <name evidence="2" type="ORF">COMA2_220011</name>
</gene>
<feature type="chain" id="PRO_5006624018" description="Lipoprotein SmpA/OmlA domain-containing protein" evidence="1">
    <location>
        <begin position="23"/>
        <end position="141"/>
    </location>
</feature>
<evidence type="ECO:0008006" key="4">
    <source>
        <dbReference type="Google" id="ProtNLM"/>
    </source>
</evidence>
<evidence type="ECO:0000313" key="2">
    <source>
        <dbReference type="EMBL" id="CUS36303.1"/>
    </source>
</evidence>
<keyword evidence="1" id="KW-0732">Signal</keyword>
<dbReference type="PROSITE" id="PS51257">
    <property type="entry name" value="PROKAR_LIPOPROTEIN"/>
    <property type="match status" value="1"/>
</dbReference>
<proteinExistence type="predicted"/>
<keyword evidence="3" id="KW-1185">Reference proteome</keyword>